<dbReference type="RefSeq" id="WP_185443064.1">
    <property type="nucleotide sequence ID" value="NZ_CP043661.1"/>
</dbReference>
<reference evidence="1 2" key="2">
    <citation type="journal article" date="2020" name="Microbiol. Resour. Announc.">
        <title>Antarctic desert soil bacteria exhibit high novel natural product potential, evaluated through long-read genome sequencing and comparative genomics.</title>
        <authorList>
            <person name="Benaud N."/>
            <person name="Edwards R.J."/>
            <person name="Amos T.G."/>
            <person name="D'Agostino P.M."/>
            <person name="Gutierrez-Chavez C."/>
            <person name="Montgomery K."/>
            <person name="Nicetic I."/>
            <person name="Ferrari B.C."/>
        </authorList>
    </citation>
    <scope>NUCLEOTIDE SEQUENCE [LARGE SCALE GENOMIC DNA]</scope>
    <source>
        <strain evidence="1 2">SPB151</strain>
    </source>
</reference>
<evidence type="ECO:0000313" key="1">
    <source>
        <dbReference type="EMBL" id="QNE23148.1"/>
    </source>
</evidence>
<reference evidence="2" key="1">
    <citation type="submission" date="2019-09" db="EMBL/GenBank/DDBJ databases">
        <title>Antimicrobial potential of Antarctic Bacteria.</title>
        <authorList>
            <person name="Benaud N."/>
            <person name="Edwards R.J."/>
            <person name="Ferrari B.C."/>
        </authorList>
    </citation>
    <scope>NUCLEOTIDE SEQUENCE [LARGE SCALE GENOMIC DNA]</scope>
    <source>
        <strain evidence="2">SPB151</strain>
    </source>
</reference>
<sequence length="139" mass="14169">MSLNLGEAQAVSVRMREHAAALGARVTVAIVDSGGHLQVLDRMDGAPPLSARIAPAKASSVALFHRDGSELMGLQQAWPALFAQMDHLAGTPIMAGAGSRLIRRGDAVVGAIAVSGGMPEQDDECADVGLGSLTPTATS</sequence>
<dbReference type="PANTHER" id="PTHR34309:SF10">
    <property type="entry name" value="SLR1406 PROTEIN"/>
    <property type="match status" value="1"/>
</dbReference>
<accession>A0A7G6XA83</accession>
<protein>
    <submittedName>
        <fullName evidence="1">Heme-binding protein</fullName>
    </submittedName>
</protein>
<organism evidence="1 2">
    <name type="scientific">Kribbella qitaiheensis</name>
    <dbReference type="NCBI Taxonomy" id="1544730"/>
    <lineage>
        <taxon>Bacteria</taxon>
        <taxon>Bacillati</taxon>
        <taxon>Actinomycetota</taxon>
        <taxon>Actinomycetes</taxon>
        <taxon>Propionibacteriales</taxon>
        <taxon>Kribbellaceae</taxon>
        <taxon>Kribbella</taxon>
    </lineage>
</organism>
<dbReference type="InterPro" id="IPR052517">
    <property type="entry name" value="GlcG_carb_metab_protein"/>
</dbReference>
<dbReference type="InterPro" id="IPR005624">
    <property type="entry name" value="PduO/GlcC-like"/>
</dbReference>
<dbReference type="AlphaFoldDB" id="A0A7G6XA83"/>
<dbReference type="InterPro" id="IPR038084">
    <property type="entry name" value="PduO/GlcC-like_sf"/>
</dbReference>
<dbReference type="KEGG" id="kqi:F1D05_25565"/>
<evidence type="ECO:0000313" key="2">
    <source>
        <dbReference type="Proteomes" id="UP000515563"/>
    </source>
</evidence>
<dbReference type="Proteomes" id="UP000515563">
    <property type="component" value="Chromosome"/>
</dbReference>
<dbReference type="PANTHER" id="PTHR34309">
    <property type="entry name" value="SLR1406 PROTEIN"/>
    <property type="match status" value="1"/>
</dbReference>
<dbReference type="SUPFAM" id="SSF143744">
    <property type="entry name" value="GlcG-like"/>
    <property type="match status" value="1"/>
</dbReference>
<dbReference type="Gene3D" id="3.30.450.150">
    <property type="entry name" value="Haem-degrading domain"/>
    <property type="match status" value="1"/>
</dbReference>
<keyword evidence="2" id="KW-1185">Reference proteome</keyword>
<proteinExistence type="predicted"/>
<dbReference type="Pfam" id="PF03928">
    <property type="entry name" value="HbpS-like"/>
    <property type="match status" value="1"/>
</dbReference>
<dbReference type="EMBL" id="CP043661">
    <property type="protein sequence ID" value="QNE23148.1"/>
    <property type="molecule type" value="Genomic_DNA"/>
</dbReference>
<gene>
    <name evidence="1" type="ORF">F1D05_25565</name>
</gene>
<name>A0A7G6XA83_9ACTN</name>